<feature type="region of interest" description="Disordered" evidence="9">
    <location>
        <begin position="884"/>
        <end position="911"/>
    </location>
</feature>
<feature type="compositionally biased region" description="Acidic residues" evidence="9">
    <location>
        <begin position="901"/>
        <end position="911"/>
    </location>
</feature>
<feature type="compositionally biased region" description="Polar residues" evidence="9">
    <location>
        <begin position="1"/>
        <end position="11"/>
    </location>
</feature>
<dbReference type="InterPro" id="IPR053826">
    <property type="entry name" value="WDR75"/>
</dbReference>
<proteinExistence type="predicted"/>
<comment type="caution">
    <text evidence="10">The sequence shown here is derived from an EMBL/GenBank/DDBJ whole genome shotgun (WGS) entry which is preliminary data.</text>
</comment>
<keyword evidence="11" id="KW-1185">Reference proteome</keyword>
<dbReference type="InterPro" id="IPR015943">
    <property type="entry name" value="WD40/YVTN_repeat-like_dom_sf"/>
</dbReference>
<dbReference type="GO" id="GO:2000234">
    <property type="term" value="P:positive regulation of rRNA processing"/>
    <property type="evidence" value="ECO:0007669"/>
    <property type="project" value="TreeGrafter"/>
</dbReference>
<dbReference type="GO" id="GO:0032040">
    <property type="term" value="C:small-subunit processome"/>
    <property type="evidence" value="ECO:0007669"/>
    <property type="project" value="InterPro"/>
</dbReference>
<evidence type="ECO:0000256" key="4">
    <source>
        <dbReference type="ARBA" id="ARBA00022574"/>
    </source>
</evidence>
<dbReference type="PANTHER" id="PTHR44215:SF1">
    <property type="entry name" value="WD REPEAT-CONTAINING PROTEIN 75"/>
    <property type="match status" value="1"/>
</dbReference>
<dbReference type="PROSITE" id="PS50082">
    <property type="entry name" value="WD_REPEATS_2"/>
    <property type="match status" value="1"/>
</dbReference>
<dbReference type="GO" id="GO:0003723">
    <property type="term" value="F:RNA binding"/>
    <property type="evidence" value="ECO:0007669"/>
    <property type="project" value="InterPro"/>
</dbReference>
<reference evidence="10" key="1">
    <citation type="submission" date="2023-06" db="EMBL/GenBank/DDBJ databases">
        <title>Genome-scale phylogeny and comparative genomics of the fungal order Sordariales.</title>
        <authorList>
            <consortium name="Lawrence Berkeley National Laboratory"/>
            <person name="Hensen N."/>
            <person name="Bonometti L."/>
            <person name="Westerberg I."/>
            <person name="Brannstrom I.O."/>
            <person name="Guillou S."/>
            <person name="Cros-Aarteil S."/>
            <person name="Calhoun S."/>
            <person name="Haridas S."/>
            <person name="Kuo A."/>
            <person name="Mondo S."/>
            <person name="Pangilinan J."/>
            <person name="Riley R."/>
            <person name="Labutti K."/>
            <person name="Andreopoulos B."/>
            <person name="Lipzen A."/>
            <person name="Chen C."/>
            <person name="Yanf M."/>
            <person name="Daum C."/>
            <person name="Ng V."/>
            <person name="Clum A."/>
            <person name="Steindorff A."/>
            <person name="Ohm R."/>
            <person name="Martin F."/>
            <person name="Silar P."/>
            <person name="Natvig D."/>
            <person name="Lalanne C."/>
            <person name="Gautier V."/>
            <person name="Ament-Velasquez S.L."/>
            <person name="Kruys A."/>
            <person name="Hutchinson M.I."/>
            <person name="Powell A.J."/>
            <person name="Barry K."/>
            <person name="Miller A.N."/>
            <person name="Grigoriev I.V."/>
            <person name="Debuchy R."/>
            <person name="Gladieux P."/>
            <person name="Thoren M.H."/>
            <person name="Johannesson H."/>
        </authorList>
    </citation>
    <scope>NUCLEOTIDE SEQUENCE</scope>
    <source>
        <strain evidence="10">PSN4</strain>
    </source>
</reference>
<evidence type="ECO:0000313" key="10">
    <source>
        <dbReference type="EMBL" id="KAK1755009.1"/>
    </source>
</evidence>
<accession>A0AAJ0FB67</accession>
<evidence type="ECO:0000256" key="3">
    <source>
        <dbReference type="ARBA" id="ARBA00022552"/>
    </source>
</evidence>
<dbReference type="Proteomes" id="UP001239445">
    <property type="component" value="Unassembled WGS sequence"/>
</dbReference>
<evidence type="ECO:0000256" key="7">
    <source>
        <dbReference type="ARBA" id="ARBA00023242"/>
    </source>
</evidence>
<evidence type="ECO:0000256" key="6">
    <source>
        <dbReference type="ARBA" id="ARBA00023163"/>
    </source>
</evidence>
<sequence>MGSHTDANGGTASLKKRKRAPKDEASPSLKRHRSKAKEPVNGHLETVPASEEEIKDEVDIKAEVVPSQQNAAMELHQPMTDVEVARQAAAPWKLSSPMGGRMLDIDPMFSPDEKYLILAYNTSIQVYTTEDSLLLRRIVMPPAIISSSEGYIVAATLSESDSDYLWVASSNGNIWHINWTSGAGADEPFSTGRGILDLAVGAGELIGSDEDILFVLHNHGESRAQIVAYEKRSLSTGEGTLLHTVEQGPYILREAVNGRILVASAENALHVGLLKSKGKAPKSLSDLEYRFYSFKTPDLVACLDIRPLIQPTKKGGVEIRQVDVVVGGARGAVYLYMDLASKLNGEGGKAGSIQPRKYHWHRKAVHSVKFTTDGNYLVSGGYEQVLVLWQLDTSKLTFLPHLAAAIENITVSPGGSSYAIHLDDNSTMVISTEEMKPTAYISGIQSLIFGDYPSKEALVRRVWKPADEISTPLVAATNPLNPSQVFLCVGNGQLAASGGANGPSTPQLQIFDTSSFQGVAKQAIARTNPTDANITSQGAPIIDPTVTKLAFSTDGRWLASVDEWQPRGGDVTAFLTGAKETDQLCAERREVYLKFWEYGAEANELQLLTRVNEPHHTSQPETIFDLVSDPSGPRFATLGGDGVVRFWASKLRTRDGITATGHDGQQVRVWSCSQAVTLPVPTQQDISDERVIQPRTGALAFSEDGSILFAAYGEPSRAAVVAIDTETGEIRETIHGMFRGDVLSMECLGSRLIMLSDDLTVYDVVSDELLYSFTLRHKSKEASQLTRLAVNRESRSFALAAPICRSKADKMMKGTRSELVIFHIDDPEPRFCHTFPQLITAVVPTVSSSGYMIVDSAAQVWSANEGTEQAPLLKSLVDLGVSEDTDAPEAPVPMDVTEAGEASDEEIKDEEDVDMDADEDLDIYPAVVAPQRLADIFNTAPSFAMPPIEDIFYQVAGLFSAKPVET</sequence>
<feature type="region of interest" description="Disordered" evidence="9">
    <location>
        <begin position="1"/>
        <end position="55"/>
    </location>
</feature>
<dbReference type="PANTHER" id="PTHR44215">
    <property type="entry name" value="WD REPEAT-CONTAINING PROTEIN 75"/>
    <property type="match status" value="1"/>
</dbReference>
<evidence type="ECO:0000256" key="8">
    <source>
        <dbReference type="PROSITE-ProRule" id="PRU00221"/>
    </source>
</evidence>
<keyword evidence="3" id="KW-0698">rRNA processing</keyword>
<evidence type="ECO:0000256" key="2">
    <source>
        <dbReference type="ARBA" id="ARBA00022517"/>
    </source>
</evidence>
<dbReference type="SMART" id="SM00320">
    <property type="entry name" value="WD40"/>
    <property type="match status" value="3"/>
</dbReference>
<keyword evidence="6" id="KW-0804">Transcription</keyword>
<name>A0AAJ0FB67_9PEZI</name>
<feature type="repeat" description="WD" evidence="8">
    <location>
        <begin position="358"/>
        <end position="399"/>
    </location>
</feature>
<dbReference type="GO" id="GO:0006364">
    <property type="term" value="P:rRNA processing"/>
    <property type="evidence" value="ECO:0007669"/>
    <property type="project" value="UniProtKB-KW"/>
</dbReference>
<dbReference type="GO" id="GO:0045943">
    <property type="term" value="P:positive regulation of transcription by RNA polymerase I"/>
    <property type="evidence" value="ECO:0007669"/>
    <property type="project" value="InterPro"/>
</dbReference>
<dbReference type="CDD" id="cd23952">
    <property type="entry name" value="Utp17_CTD"/>
    <property type="match status" value="1"/>
</dbReference>
<dbReference type="PROSITE" id="PS50294">
    <property type="entry name" value="WD_REPEATS_REGION"/>
    <property type="match status" value="1"/>
</dbReference>
<keyword evidence="7" id="KW-0539">Nucleus</keyword>
<dbReference type="EMBL" id="MU839834">
    <property type="protein sequence ID" value="KAK1755009.1"/>
    <property type="molecule type" value="Genomic_DNA"/>
</dbReference>
<protein>
    <submittedName>
        <fullName evidence="10">WD40-repeat-containing domain protein</fullName>
    </submittedName>
</protein>
<keyword evidence="4 8" id="KW-0853">WD repeat</keyword>
<dbReference type="InterPro" id="IPR001680">
    <property type="entry name" value="WD40_rpt"/>
</dbReference>
<dbReference type="Pfam" id="PF23869">
    <property type="entry name" value="Beta-prop_WDR75_1st"/>
    <property type="match status" value="1"/>
</dbReference>
<dbReference type="AlphaFoldDB" id="A0AAJ0FB67"/>
<evidence type="ECO:0000256" key="5">
    <source>
        <dbReference type="ARBA" id="ARBA00022737"/>
    </source>
</evidence>
<dbReference type="SUPFAM" id="SSF50978">
    <property type="entry name" value="WD40 repeat-like"/>
    <property type="match status" value="2"/>
</dbReference>
<gene>
    <name evidence="10" type="ORF">QBC47DRAFT_301780</name>
</gene>
<dbReference type="InterPro" id="IPR036322">
    <property type="entry name" value="WD40_repeat_dom_sf"/>
</dbReference>
<comment type="subcellular location">
    <subcellularLocation>
        <location evidence="1">Nucleus</location>
        <location evidence="1">Nucleolus</location>
    </subcellularLocation>
</comment>
<keyword evidence="5" id="KW-0677">Repeat</keyword>
<evidence type="ECO:0000256" key="9">
    <source>
        <dbReference type="SAM" id="MobiDB-lite"/>
    </source>
</evidence>
<dbReference type="Gene3D" id="2.130.10.10">
    <property type="entry name" value="YVTN repeat-like/Quinoprotein amine dehydrogenase"/>
    <property type="match status" value="2"/>
</dbReference>
<organism evidence="10 11">
    <name type="scientific">Echria macrotheca</name>
    <dbReference type="NCBI Taxonomy" id="438768"/>
    <lineage>
        <taxon>Eukaryota</taxon>
        <taxon>Fungi</taxon>
        <taxon>Dikarya</taxon>
        <taxon>Ascomycota</taxon>
        <taxon>Pezizomycotina</taxon>
        <taxon>Sordariomycetes</taxon>
        <taxon>Sordariomycetidae</taxon>
        <taxon>Sordariales</taxon>
        <taxon>Schizotheciaceae</taxon>
        <taxon>Echria</taxon>
    </lineage>
</organism>
<evidence type="ECO:0000256" key="1">
    <source>
        <dbReference type="ARBA" id="ARBA00004604"/>
    </source>
</evidence>
<evidence type="ECO:0000313" key="11">
    <source>
        <dbReference type="Proteomes" id="UP001239445"/>
    </source>
</evidence>
<keyword evidence="2" id="KW-0690">Ribosome biogenesis</keyword>